<dbReference type="PANTHER" id="PTHR33067">
    <property type="entry name" value="RNA-DIRECTED DNA POLYMERASE-RELATED"/>
    <property type="match status" value="1"/>
</dbReference>
<dbReference type="CDD" id="cd00303">
    <property type="entry name" value="retropepsin_like"/>
    <property type="match status" value="1"/>
</dbReference>
<dbReference type="PANTHER" id="PTHR33067:SF15">
    <property type="entry name" value="RNA-DIRECTED DNA POLYMERASE"/>
    <property type="match status" value="1"/>
</dbReference>
<dbReference type="InterPro" id="IPR021109">
    <property type="entry name" value="Peptidase_aspartic_dom_sf"/>
</dbReference>
<feature type="non-terminal residue" evidence="1">
    <location>
        <position position="393"/>
    </location>
</feature>
<dbReference type="InterPro" id="IPR043128">
    <property type="entry name" value="Rev_trsase/Diguanyl_cyclase"/>
</dbReference>
<dbReference type="EMBL" id="QJKJ01007707">
    <property type="protein sequence ID" value="RDX82171.1"/>
    <property type="molecule type" value="Genomic_DNA"/>
</dbReference>
<organism evidence="1 2">
    <name type="scientific">Mucuna pruriens</name>
    <name type="common">Velvet bean</name>
    <name type="synonym">Dolichos pruriens</name>
    <dbReference type="NCBI Taxonomy" id="157652"/>
    <lineage>
        <taxon>Eukaryota</taxon>
        <taxon>Viridiplantae</taxon>
        <taxon>Streptophyta</taxon>
        <taxon>Embryophyta</taxon>
        <taxon>Tracheophyta</taxon>
        <taxon>Spermatophyta</taxon>
        <taxon>Magnoliopsida</taxon>
        <taxon>eudicotyledons</taxon>
        <taxon>Gunneridae</taxon>
        <taxon>Pentapetalae</taxon>
        <taxon>rosids</taxon>
        <taxon>fabids</taxon>
        <taxon>Fabales</taxon>
        <taxon>Fabaceae</taxon>
        <taxon>Papilionoideae</taxon>
        <taxon>50 kb inversion clade</taxon>
        <taxon>NPAAA clade</taxon>
        <taxon>indigoferoid/millettioid clade</taxon>
        <taxon>Phaseoleae</taxon>
        <taxon>Mucuna</taxon>
    </lineage>
</organism>
<sequence length="393" mass="44051">MDMRRNVSALIKNEQVSALIQPSMLKKCRDLGTFIVPCTIGKCTFANAMLDLGASINVMSSSIYRSLKFGDLEPIGIIIQLANKTIAHPLDILEDVMVQVNELIFPADFYVLDMEDEPSSKGSTLILGRPFLMTTRTEIDVHDETLSMKFGDSIVQFNIFEAIKHPIQNHYVFRLDVIDVLVNDYMQLCSGLSSFSEFSDFANFVDFGNLVGFECTCDGGPELAEVLASPSPLPSIMKPLALELKSLPKHLKKLNQATRKDHFTLPFIDQVLERLAESCMEVFMDDFTVYDPSFDACLESLSRVLDRCIKSNLVLNFEKCHFIVTKGIVLGHLVSNKDIEVDKAKIDIISSISHPIYVQEALDWELPFELMYDASNLALETVLDQQVGKNSTL</sequence>
<dbReference type="Gene3D" id="3.30.70.270">
    <property type="match status" value="1"/>
</dbReference>
<feature type="non-terminal residue" evidence="1">
    <location>
        <position position="1"/>
    </location>
</feature>
<reference evidence="1" key="1">
    <citation type="submission" date="2018-05" db="EMBL/GenBank/DDBJ databases">
        <title>Draft genome of Mucuna pruriens seed.</title>
        <authorList>
            <person name="Nnadi N.E."/>
            <person name="Vos R."/>
            <person name="Hasami M.H."/>
            <person name="Devisetty U.K."/>
            <person name="Aguiy J.C."/>
        </authorList>
    </citation>
    <scope>NUCLEOTIDE SEQUENCE [LARGE SCALE GENOMIC DNA]</scope>
    <source>
        <strain evidence="1">JCA_2017</strain>
    </source>
</reference>
<evidence type="ECO:0000313" key="1">
    <source>
        <dbReference type="EMBL" id="RDX82171.1"/>
    </source>
</evidence>
<dbReference type="AlphaFoldDB" id="A0A371FV61"/>
<protein>
    <submittedName>
        <fullName evidence="1">Retrovirus-related Pol polyprotein from transposon opus</fullName>
    </submittedName>
</protein>
<keyword evidence="2" id="KW-1185">Reference proteome</keyword>
<accession>A0A371FV61</accession>
<evidence type="ECO:0000313" key="2">
    <source>
        <dbReference type="Proteomes" id="UP000257109"/>
    </source>
</evidence>
<comment type="caution">
    <text evidence="1">The sequence shown here is derived from an EMBL/GenBank/DDBJ whole genome shotgun (WGS) entry which is preliminary data.</text>
</comment>
<gene>
    <name evidence="1" type="primary">pol</name>
    <name evidence="1" type="ORF">CR513_37068</name>
</gene>
<dbReference type="Proteomes" id="UP000257109">
    <property type="component" value="Unassembled WGS sequence"/>
</dbReference>
<proteinExistence type="predicted"/>
<dbReference type="SUPFAM" id="SSF56672">
    <property type="entry name" value="DNA/RNA polymerases"/>
    <property type="match status" value="1"/>
</dbReference>
<dbReference type="Gene3D" id="2.40.70.10">
    <property type="entry name" value="Acid Proteases"/>
    <property type="match status" value="1"/>
</dbReference>
<name>A0A371FV61_MUCPR</name>
<dbReference type="InterPro" id="IPR043502">
    <property type="entry name" value="DNA/RNA_pol_sf"/>
</dbReference>
<dbReference type="OrthoDB" id="1734538at2759"/>